<dbReference type="InParanoid" id="A0A4Q1BMX7"/>
<keyword evidence="10" id="KW-1185">Reference proteome</keyword>
<reference evidence="9 10" key="1">
    <citation type="submission" date="2016-06" db="EMBL/GenBank/DDBJ databases">
        <title>Evolution of pathogenesis and genome organization in the Tremellales.</title>
        <authorList>
            <person name="Cuomo C."/>
            <person name="Litvintseva A."/>
            <person name="Heitman J."/>
            <person name="Chen Y."/>
            <person name="Sun S."/>
            <person name="Springer D."/>
            <person name="Dromer F."/>
            <person name="Young S."/>
            <person name="Zeng Q."/>
            <person name="Chapman S."/>
            <person name="Gujja S."/>
            <person name="Saif S."/>
            <person name="Birren B."/>
        </authorList>
    </citation>
    <scope>NUCLEOTIDE SEQUENCE [LARGE SCALE GENOMIC DNA]</scope>
    <source>
        <strain evidence="9 10">ATCC 28783</strain>
    </source>
</reference>
<evidence type="ECO:0000256" key="3">
    <source>
        <dbReference type="ARBA" id="ARBA00023015"/>
    </source>
</evidence>
<feature type="compositionally biased region" description="Polar residues" evidence="7">
    <location>
        <begin position="484"/>
        <end position="496"/>
    </location>
</feature>
<dbReference type="GO" id="GO:0005634">
    <property type="term" value="C:nucleus"/>
    <property type="evidence" value="ECO:0007669"/>
    <property type="project" value="TreeGrafter"/>
</dbReference>
<evidence type="ECO:0000313" key="10">
    <source>
        <dbReference type="Proteomes" id="UP000289152"/>
    </source>
</evidence>
<dbReference type="SUPFAM" id="SSF57701">
    <property type="entry name" value="Zn2/Cys6 DNA-binding domain"/>
    <property type="match status" value="1"/>
</dbReference>
<feature type="compositionally biased region" description="Low complexity" evidence="7">
    <location>
        <begin position="174"/>
        <end position="184"/>
    </location>
</feature>
<dbReference type="Gene3D" id="4.10.240.10">
    <property type="entry name" value="Zn(2)-C6 fungal-type DNA-binding domain"/>
    <property type="match status" value="1"/>
</dbReference>
<comment type="caution">
    <text evidence="9">The sequence shown here is derived from an EMBL/GenBank/DDBJ whole genome shotgun (WGS) entry which is preliminary data.</text>
</comment>
<protein>
    <recommendedName>
        <fullName evidence="8">Zn(2)-C6 fungal-type domain-containing protein</fullName>
    </recommendedName>
</protein>
<dbReference type="GO" id="GO:0001228">
    <property type="term" value="F:DNA-binding transcription activator activity, RNA polymerase II-specific"/>
    <property type="evidence" value="ECO:0007669"/>
    <property type="project" value="TreeGrafter"/>
</dbReference>
<dbReference type="AlphaFoldDB" id="A0A4Q1BMX7"/>
<keyword evidence="5" id="KW-0804">Transcription</keyword>
<feature type="compositionally biased region" description="Polar residues" evidence="7">
    <location>
        <begin position="126"/>
        <end position="142"/>
    </location>
</feature>
<evidence type="ECO:0000256" key="5">
    <source>
        <dbReference type="ARBA" id="ARBA00023163"/>
    </source>
</evidence>
<gene>
    <name evidence="9" type="ORF">M231_03533</name>
</gene>
<dbReference type="EMBL" id="SDIL01000035">
    <property type="protein sequence ID" value="RXK39176.1"/>
    <property type="molecule type" value="Genomic_DNA"/>
</dbReference>
<dbReference type="InterPro" id="IPR036864">
    <property type="entry name" value="Zn2-C6_fun-type_DNA-bd_sf"/>
</dbReference>
<dbReference type="GO" id="GO:0000978">
    <property type="term" value="F:RNA polymerase II cis-regulatory region sequence-specific DNA binding"/>
    <property type="evidence" value="ECO:0007669"/>
    <property type="project" value="TreeGrafter"/>
</dbReference>
<dbReference type="Proteomes" id="UP000289152">
    <property type="component" value="Unassembled WGS sequence"/>
</dbReference>
<dbReference type="Pfam" id="PF00172">
    <property type="entry name" value="Zn_clus"/>
    <property type="match status" value="1"/>
</dbReference>
<dbReference type="PROSITE" id="PS50048">
    <property type="entry name" value="ZN2_CY6_FUNGAL_2"/>
    <property type="match status" value="1"/>
</dbReference>
<dbReference type="PROSITE" id="PS00463">
    <property type="entry name" value="ZN2_CY6_FUNGAL_1"/>
    <property type="match status" value="1"/>
</dbReference>
<keyword evidence="4" id="KW-0238">DNA-binding</keyword>
<evidence type="ECO:0000259" key="8">
    <source>
        <dbReference type="PROSITE" id="PS50048"/>
    </source>
</evidence>
<keyword evidence="1" id="KW-0479">Metal-binding</keyword>
<feature type="domain" description="Zn(2)-C6 fungal-type" evidence="8">
    <location>
        <begin position="67"/>
        <end position="97"/>
    </location>
</feature>
<evidence type="ECO:0000256" key="4">
    <source>
        <dbReference type="ARBA" id="ARBA00023125"/>
    </source>
</evidence>
<keyword evidence="6" id="KW-0539">Nucleus</keyword>
<proteinExistence type="predicted"/>
<dbReference type="CDD" id="cd00067">
    <property type="entry name" value="GAL4"/>
    <property type="match status" value="1"/>
</dbReference>
<evidence type="ECO:0000313" key="9">
    <source>
        <dbReference type="EMBL" id="RXK39176.1"/>
    </source>
</evidence>
<dbReference type="SMART" id="SM00066">
    <property type="entry name" value="GAL4"/>
    <property type="match status" value="1"/>
</dbReference>
<accession>A0A4Q1BMX7</accession>
<dbReference type="STRING" id="5217.A0A4Q1BMX7"/>
<feature type="region of interest" description="Disordered" evidence="7">
    <location>
        <begin position="174"/>
        <end position="199"/>
    </location>
</feature>
<dbReference type="PANTHER" id="PTHR31944">
    <property type="entry name" value="HEME-RESPONSIVE ZINC FINGER TRANSCRIPTION FACTOR HAP1"/>
    <property type="match status" value="1"/>
</dbReference>
<feature type="region of interest" description="Disordered" evidence="7">
    <location>
        <begin position="474"/>
        <end position="497"/>
    </location>
</feature>
<evidence type="ECO:0000256" key="7">
    <source>
        <dbReference type="SAM" id="MobiDB-lite"/>
    </source>
</evidence>
<dbReference type="GO" id="GO:0008270">
    <property type="term" value="F:zinc ion binding"/>
    <property type="evidence" value="ECO:0007669"/>
    <property type="project" value="InterPro"/>
</dbReference>
<feature type="compositionally biased region" description="Basic and acidic residues" evidence="7">
    <location>
        <begin position="101"/>
        <end position="113"/>
    </location>
</feature>
<sequence>MSTHTTPSSGQTSRSNLDSSFTSHHDTSGHSTDTPISADSANRPFSPFTPRQLFPIATPRRNRCPMACTHCRRRKIKCQGGQPRCDACVRRGGTCIYASVPKDDSPETREKNSAARLARQARKSRTQPSTPNPSTQHNSPISLSTTSFRETHLPDTPFQGPFNSFDIGLATVSSNSTSNSGFSTPFDSPRSVAPPSLPMFSGRSDYPSLSNNPIVSNVGFSGSSPLSGIQGSGLLDQNRSRTFMARMHGHRKNLSCPPPTLLWARPTPGPLSTPQPENSTIIPPGQFLPVPSYSSLTDNHINRQQYIQHQMTSHQSTSEWSNSLPYLNMSSFNLSHNNPNDMVSLQQESETFEMNHLTLGPAIHSMSNEGISNREFNMERSYTPTQTSSYHSDSHQGHLTPISIPDRSQTDTPYHTPIEQTPYFPTSEGGGWYDPDTSFQSQPFTSQNHLNPHQTHASNFTMRQDNHMIPQVDQGHMSAPETPALSTPTSTSNSGSYLDENNVLEWGMRHGNKGLGIQVPTWNQREVQMDEFRYNGYPHASV</sequence>
<dbReference type="InterPro" id="IPR051430">
    <property type="entry name" value="Fungal_TF_Env_Response"/>
</dbReference>
<name>A0A4Q1BMX7_TREME</name>
<dbReference type="PANTHER" id="PTHR31944:SF131">
    <property type="entry name" value="HEME-RESPONSIVE ZINC FINGER TRANSCRIPTION FACTOR HAP1"/>
    <property type="match status" value="1"/>
</dbReference>
<organism evidence="9 10">
    <name type="scientific">Tremella mesenterica</name>
    <name type="common">Jelly fungus</name>
    <dbReference type="NCBI Taxonomy" id="5217"/>
    <lineage>
        <taxon>Eukaryota</taxon>
        <taxon>Fungi</taxon>
        <taxon>Dikarya</taxon>
        <taxon>Basidiomycota</taxon>
        <taxon>Agaricomycotina</taxon>
        <taxon>Tremellomycetes</taxon>
        <taxon>Tremellales</taxon>
        <taxon>Tremellaceae</taxon>
        <taxon>Tremella</taxon>
    </lineage>
</organism>
<evidence type="ECO:0000256" key="1">
    <source>
        <dbReference type="ARBA" id="ARBA00022723"/>
    </source>
</evidence>
<feature type="region of interest" description="Disordered" evidence="7">
    <location>
        <begin position="98"/>
        <end position="142"/>
    </location>
</feature>
<evidence type="ECO:0000256" key="2">
    <source>
        <dbReference type="ARBA" id="ARBA00022833"/>
    </source>
</evidence>
<feature type="region of interest" description="Disordered" evidence="7">
    <location>
        <begin position="1"/>
        <end position="54"/>
    </location>
</feature>
<dbReference type="OrthoDB" id="2591112at2759"/>
<keyword evidence="3" id="KW-0805">Transcription regulation</keyword>
<evidence type="ECO:0000256" key="6">
    <source>
        <dbReference type="ARBA" id="ARBA00023242"/>
    </source>
</evidence>
<dbReference type="InterPro" id="IPR001138">
    <property type="entry name" value="Zn2Cys6_DnaBD"/>
</dbReference>
<keyword evidence="2" id="KW-0862">Zinc</keyword>
<feature type="compositionally biased region" description="Polar residues" evidence="7">
    <location>
        <begin position="29"/>
        <end position="40"/>
    </location>
</feature>
<feature type="compositionally biased region" description="Polar residues" evidence="7">
    <location>
        <begin position="1"/>
        <end position="22"/>
    </location>
</feature>
<dbReference type="VEuPathDB" id="FungiDB:TREMEDRAFT_60012"/>